<evidence type="ECO:0000259" key="1">
    <source>
        <dbReference type="SMART" id="SM01321"/>
    </source>
</evidence>
<protein>
    <submittedName>
        <fullName evidence="2">Transposase</fullName>
    </submittedName>
</protein>
<accession>A0A6I6CWK8</accession>
<gene>
    <name evidence="2" type="ORF">GM160_01665</name>
</gene>
<dbReference type="AlphaFoldDB" id="A0A6I6CWK8"/>
<dbReference type="GO" id="GO:0006313">
    <property type="term" value="P:DNA transposition"/>
    <property type="evidence" value="ECO:0007669"/>
    <property type="project" value="InterPro"/>
</dbReference>
<dbReference type="GO" id="GO:0003677">
    <property type="term" value="F:DNA binding"/>
    <property type="evidence" value="ECO:0007669"/>
    <property type="project" value="InterPro"/>
</dbReference>
<evidence type="ECO:0000313" key="3">
    <source>
        <dbReference type="Proteomes" id="UP000427716"/>
    </source>
</evidence>
<dbReference type="RefSeq" id="WP_156227647.1">
    <property type="nucleotide sequence ID" value="NZ_CP046415.1"/>
</dbReference>
<dbReference type="Pfam" id="PF01797">
    <property type="entry name" value="Y1_Tnp"/>
    <property type="match status" value="1"/>
</dbReference>
<dbReference type="PANTHER" id="PTHR34322:SF2">
    <property type="entry name" value="TRANSPOSASE IS200-LIKE DOMAIN-CONTAINING PROTEIN"/>
    <property type="match status" value="1"/>
</dbReference>
<sequence>MPRKPRLFVPGVPQHVVQRGNNRQQTFFDESDFRLYLDCLRLAGEEFGVSVHAYVLMTNHVHLLATSDSAEALSRTMQSVGRQYVLKINRKHRRSGTLWEGRFKAGLVGSERYLLTCYRYIELNPVRARMVVAPGEYPWSSYASNAFGAFDDLVVPHERYLSLASTPERRQEKYRELFSAAIPGGDLNLLRRATEQSAVAGTEDFQRRMADRVGRTVAPRSPGRPARK</sequence>
<dbReference type="EMBL" id="CP046415">
    <property type="protein sequence ID" value="QGT77700.1"/>
    <property type="molecule type" value="Genomic_DNA"/>
</dbReference>
<dbReference type="Proteomes" id="UP000427716">
    <property type="component" value="Chromosome"/>
</dbReference>
<dbReference type="Gene3D" id="3.30.70.1290">
    <property type="entry name" value="Transposase IS200-like"/>
    <property type="match status" value="1"/>
</dbReference>
<name>A0A6I6CWK8_9GAMM</name>
<reference evidence="2 3" key="1">
    <citation type="submission" date="2019-11" db="EMBL/GenBank/DDBJ databases">
        <authorList>
            <person name="Zhang J."/>
            <person name="Sun C."/>
        </authorList>
    </citation>
    <scope>NUCLEOTIDE SEQUENCE [LARGE SCALE GENOMIC DNA]</scope>
    <source>
        <strain evidence="3">sp2</strain>
    </source>
</reference>
<keyword evidence="3" id="KW-1185">Reference proteome</keyword>
<dbReference type="SUPFAM" id="SSF143422">
    <property type="entry name" value="Transposase IS200-like"/>
    <property type="match status" value="1"/>
</dbReference>
<proteinExistence type="predicted"/>
<dbReference type="PANTHER" id="PTHR34322">
    <property type="entry name" value="TRANSPOSASE, Y1_TNP DOMAIN-CONTAINING"/>
    <property type="match status" value="1"/>
</dbReference>
<feature type="domain" description="Transposase IS200-like" evidence="1">
    <location>
        <begin position="9"/>
        <end position="124"/>
    </location>
</feature>
<dbReference type="GO" id="GO:0004803">
    <property type="term" value="F:transposase activity"/>
    <property type="evidence" value="ECO:0007669"/>
    <property type="project" value="InterPro"/>
</dbReference>
<dbReference type="InterPro" id="IPR036515">
    <property type="entry name" value="Transposase_17_sf"/>
</dbReference>
<evidence type="ECO:0000313" key="2">
    <source>
        <dbReference type="EMBL" id="QGT77700.1"/>
    </source>
</evidence>
<organism evidence="2 3">
    <name type="scientific">Guyparkeria halophila</name>
    <dbReference type="NCBI Taxonomy" id="47960"/>
    <lineage>
        <taxon>Bacteria</taxon>
        <taxon>Pseudomonadati</taxon>
        <taxon>Pseudomonadota</taxon>
        <taxon>Gammaproteobacteria</taxon>
        <taxon>Chromatiales</taxon>
        <taxon>Thioalkalibacteraceae</taxon>
        <taxon>Guyparkeria</taxon>
    </lineage>
</organism>
<dbReference type="SMART" id="SM01321">
    <property type="entry name" value="Y1_Tnp"/>
    <property type="match status" value="1"/>
</dbReference>
<dbReference type="KEGG" id="ghl:GM160_01665"/>
<dbReference type="InterPro" id="IPR002686">
    <property type="entry name" value="Transposase_17"/>
</dbReference>